<feature type="region of interest" description="Disordered" evidence="1">
    <location>
        <begin position="1"/>
        <end position="21"/>
    </location>
</feature>
<gene>
    <name evidence="2" type="ORF">BINO364_LOCUS16813</name>
</gene>
<keyword evidence="3" id="KW-1185">Reference proteome</keyword>
<sequence>AVAGGGTSRRPPPSSVLTLQGLTRVPLGASARIPVSARSPESRASLNPRAFATELAHGFALHLSASPDT</sequence>
<protein>
    <submittedName>
        <fullName evidence="2">(lesser marbled fritillary) hypothetical protein</fullName>
    </submittedName>
</protein>
<dbReference type="Proteomes" id="UP000838878">
    <property type="component" value="Unassembled WGS sequence"/>
</dbReference>
<reference evidence="2" key="1">
    <citation type="submission" date="2021-12" db="EMBL/GenBank/DDBJ databases">
        <authorList>
            <person name="Martin H S."/>
        </authorList>
    </citation>
    <scope>NUCLEOTIDE SEQUENCE</scope>
</reference>
<name>A0A8S4JQI7_9NEOP</name>
<evidence type="ECO:0000256" key="1">
    <source>
        <dbReference type="SAM" id="MobiDB-lite"/>
    </source>
</evidence>
<evidence type="ECO:0000313" key="2">
    <source>
        <dbReference type="EMBL" id="CAH0732063.1"/>
    </source>
</evidence>
<comment type="caution">
    <text evidence="2">The sequence shown here is derived from an EMBL/GenBank/DDBJ whole genome shotgun (WGS) entry which is preliminary data.</text>
</comment>
<dbReference type="EMBL" id="CAKLHF010000012">
    <property type="protein sequence ID" value="CAH0732063.1"/>
    <property type="molecule type" value="Genomic_DNA"/>
</dbReference>
<dbReference type="AlphaFoldDB" id="A0A8S4JQI7"/>
<organism evidence="2 3">
    <name type="scientific">Brenthis ino</name>
    <name type="common">lesser marbled fritillary</name>
    <dbReference type="NCBI Taxonomy" id="405034"/>
    <lineage>
        <taxon>Eukaryota</taxon>
        <taxon>Metazoa</taxon>
        <taxon>Ecdysozoa</taxon>
        <taxon>Arthropoda</taxon>
        <taxon>Hexapoda</taxon>
        <taxon>Insecta</taxon>
        <taxon>Pterygota</taxon>
        <taxon>Neoptera</taxon>
        <taxon>Endopterygota</taxon>
        <taxon>Lepidoptera</taxon>
        <taxon>Glossata</taxon>
        <taxon>Ditrysia</taxon>
        <taxon>Papilionoidea</taxon>
        <taxon>Nymphalidae</taxon>
        <taxon>Heliconiinae</taxon>
        <taxon>Argynnini</taxon>
        <taxon>Brenthis</taxon>
    </lineage>
</organism>
<evidence type="ECO:0000313" key="3">
    <source>
        <dbReference type="Proteomes" id="UP000838878"/>
    </source>
</evidence>
<feature type="non-terminal residue" evidence="2">
    <location>
        <position position="69"/>
    </location>
</feature>
<proteinExistence type="predicted"/>
<feature type="non-terminal residue" evidence="2">
    <location>
        <position position="1"/>
    </location>
</feature>
<accession>A0A8S4JQI7</accession>